<keyword evidence="5" id="KW-0547">Nucleotide-binding</keyword>
<feature type="transmembrane region" description="Helical" evidence="12">
    <location>
        <begin position="709"/>
        <end position="731"/>
    </location>
</feature>
<dbReference type="AlphaFoldDB" id="A0AAW9K2E0"/>
<dbReference type="Gene3D" id="3.40.50.300">
    <property type="entry name" value="P-loop containing nucleotide triphosphate hydrolases"/>
    <property type="match status" value="1"/>
</dbReference>
<feature type="region of interest" description="Disordered" evidence="11">
    <location>
        <begin position="311"/>
        <end position="332"/>
    </location>
</feature>
<evidence type="ECO:0000256" key="6">
    <source>
        <dbReference type="ARBA" id="ARBA00022840"/>
    </source>
</evidence>
<gene>
    <name evidence="14" type="ORF">RAK27_14860</name>
</gene>
<keyword evidence="2" id="KW-0813">Transport</keyword>
<reference evidence="14" key="1">
    <citation type="submission" date="2023-08" db="EMBL/GenBank/DDBJ databases">
        <title>Genomic characterization of piscicolin 126 produced by Carnobacterium maltaromaticum CM22 strain isolated from salmon (Salmo salar).</title>
        <authorList>
            <person name="Gonzalez-Gragera E."/>
            <person name="Garcia-Lopez J.D."/>
            <person name="Teso-Perez C."/>
            <person name="Gimenez-Hernandez I."/>
            <person name="Peralta-Sanchez J.M."/>
            <person name="Valdivia E."/>
            <person name="Montalban-Lopez M."/>
            <person name="Martin-Platero A.M."/>
            <person name="Banos A."/>
            <person name="Martinez-Bueno M."/>
        </authorList>
    </citation>
    <scope>NUCLEOTIDE SEQUENCE</scope>
    <source>
        <strain evidence="14">CM22</strain>
    </source>
</reference>
<dbReference type="PANTHER" id="PTHR42798:SF6">
    <property type="entry name" value="CELL DIVISION ATP-BINDING PROTEIN FTSE"/>
    <property type="match status" value="1"/>
</dbReference>
<protein>
    <submittedName>
        <fullName evidence="14">ATP-binding cassette domain-containing protein</fullName>
    </submittedName>
</protein>
<keyword evidence="9 12" id="KW-0472">Membrane</keyword>
<dbReference type="Pfam" id="PF02687">
    <property type="entry name" value="FtsX"/>
    <property type="match status" value="1"/>
</dbReference>
<dbReference type="InterPro" id="IPR003838">
    <property type="entry name" value="ABC3_permease_C"/>
</dbReference>
<dbReference type="RefSeq" id="WP_056999070.1">
    <property type="nucleotide sequence ID" value="NZ_CBCPIB010000005.1"/>
</dbReference>
<dbReference type="PROSITE" id="PS50893">
    <property type="entry name" value="ABC_TRANSPORTER_2"/>
    <property type="match status" value="1"/>
</dbReference>
<dbReference type="SMART" id="SM00382">
    <property type="entry name" value="AAA"/>
    <property type="match status" value="1"/>
</dbReference>
<evidence type="ECO:0000256" key="3">
    <source>
        <dbReference type="ARBA" id="ARBA00022475"/>
    </source>
</evidence>
<dbReference type="Proteomes" id="UP001290462">
    <property type="component" value="Unassembled WGS sequence"/>
</dbReference>
<feature type="domain" description="ABC transporter" evidence="13">
    <location>
        <begin position="2"/>
        <end position="240"/>
    </location>
</feature>
<feature type="transmembrane region" description="Helical" evidence="12">
    <location>
        <begin position="655"/>
        <end position="681"/>
    </location>
</feature>
<dbReference type="InterPro" id="IPR003439">
    <property type="entry name" value="ABC_transporter-like_ATP-bd"/>
</dbReference>
<evidence type="ECO:0000256" key="5">
    <source>
        <dbReference type="ARBA" id="ARBA00022741"/>
    </source>
</evidence>
<dbReference type="InterPro" id="IPR003593">
    <property type="entry name" value="AAA+_ATPase"/>
</dbReference>
<evidence type="ECO:0000256" key="2">
    <source>
        <dbReference type="ARBA" id="ARBA00022448"/>
    </source>
</evidence>
<dbReference type="GO" id="GO:0005524">
    <property type="term" value="F:ATP binding"/>
    <property type="evidence" value="ECO:0007669"/>
    <property type="project" value="UniProtKB-KW"/>
</dbReference>
<dbReference type="SUPFAM" id="SSF52540">
    <property type="entry name" value="P-loop containing nucleoside triphosphate hydrolases"/>
    <property type="match status" value="1"/>
</dbReference>
<evidence type="ECO:0000259" key="13">
    <source>
        <dbReference type="PROSITE" id="PS50893"/>
    </source>
</evidence>
<dbReference type="PANTHER" id="PTHR42798">
    <property type="entry name" value="LIPOPROTEIN-RELEASING SYSTEM ATP-BINDING PROTEIN LOLD"/>
    <property type="match status" value="1"/>
</dbReference>
<dbReference type="FunFam" id="3.40.50.300:FF:000032">
    <property type="entry name" value="Export ABC transporter ATP-binding protein"/>
    <property type="match status" value="1"/>
</dbReference>
<evidence type="ECO:0000256" key="7">
    <source>
        <dbReference type="ARBA" id="ARBA00022970"/>
    </source>
</evidence>
<evidence type="ECO:0000313" key="14">
    <source>
        <dbReference type="EMBL" id="MDZ5759941.1"/>
    </source>
</evidence>
<keyword evidence="6 14" id="KW-0067">ATP-binding</keyword>
<name>A0AAW9K2E0_CARML</name>
<comment type="similarity">
    <text evidence="10">Belongs to the ABC transporter superfamily. Macrolide exporter (TC 3.A.1.122) family.</text>
</comment>
<dbReference type="Pfam" id="PF00005">
    <property type="entry name" value="ABC_tran"/>
    <property type="match status" value="1"/>
</dbReference>
<keyword evidence="8 12" id="KW-1133">Transmembrane helix</keyword>
<sequence length="788" mass="85946">MLQLKNIFKKYTTGEFTQIALDGVSLNFRKNEFAAILGPSGSGKTTLLNIIGGLDQYDEGDLLINGQSTKKYKDGDWDAYRNNSVGFIFQSYNLIGHLTVLDNVKMGMTLSGVPKAEQNQRALDVLERVGLKEHTHKKPNQLSGGQMQRVAIARSLVNDPDIILADEPTGALDTQTSQQIMDLIAEIAKDKLVIMVTHNPDLAEEFADRIIEFRDGEVMSDSNPMTASEPSKNYQLKKTSMSFWNALTLSGKNIWTKKWRTALIAFASSIGIIGIALVLSLSNGFSKQIDSIENDTLSGFPITITETANDMTFGPSNRLATEEDDKANEKQRKTEAVFPEQPAEEETVHENSLSKEYIAYLADMDSNLISGMSFTRNVNMNLIHQNDGEVAAVQTDSLNLTSYPTNGEAKGSSFLEQNYDLLAGSYPTGKNDLILVVGENNQLASGMVDALGLDSSQKEINFDQFIGQEMTSIFNDDFYTETNGFFKLNPDLTSLYEGESGTDLKIVGVIRGKEDLSIAGLSEGIKYSDTLAQEFIGNAQKSAIVLAQEAADFNVMTGEVFSTNTGGAVDTRSFSPENNPLTATVSTVTKDQLLTRFGAIEKPSGITIYPADFEKKEQVLEHLDQWNKDQPEEKQVVYTDMAATVTSLMGNTLDAITVVLVAFAAISLVVSLIMIGIITYISVMERTKEIGVLRALGARKKDITRVFNAETFIIGTFSGLLGIGIAYLVTIPANIVMENVTGLADVAQLNPLHALALIIVSVLLTMLGGLIPARLAAKKDPVEALRSE</sequence>
<feature type="transmembrane region" description="Helical" evidence="12">
    <location>
        <begin position="751"/>
        <end position="771"/>
    </location>
</feature>
<proteinExistence type="inferred from homology"/>
<comment type="subcellular location">
    <subcellularLocation>
        <location evidence="1">Cell inner membrane</location>
        <topology evidence="1">Multi-pass membrane protein</topology>
    </subcellularLocation>
</comment>
<evidence type="ECO:0000256" key="9">
    <source>
        <dbReference type="ARBA" id="ARBA00023136"/>
    </source>
</evidence>
<evidence type="ECO:0000256" key="1">
    <source>
        <dbReference type="ARBA" id="ARBA00004429"/>
    </source>
</evidence>
<comment type="caution">
    <text evidence="14">The sequence shown here is derived from an EMBL/GenBank/DDBJ whole genome shotgun (WGS) entry which is preliminary data.</text>
</comment>
<dbReference type="InterPro" id="IPR017871">
    <property type="entry name" value="ABC_transporter-like_CS"/>
</dbReference>
<evidence type="ECO:0000256" key="11">
    <source>
        <dbReference type="SAM" id="MobiDB-lite"/>
    </source>
</evidence>
<dbReference type="InterPro" id="IPR027417">
    <property type="entry name" value="P-loop_NTPase"/>
</dbReference>
<keyword evidence="7" id="KW-0029">Amino-acid transport</keyword>
<dbReference type="CDD" id="cd03255">
    <property type="entry name" value="ABC_MJ0796_LolCDE_FtsE"/>
    <property type="match status" value="1"/>
</dbReference>
<organism evidence="14 15">
    <name type="scientific">Carnobacterium maltaromaticum</name>
    <name type="common">Carnobacterium piscicola</name>
    <dbReference type="NCBI Taxonomy" id="2751"/>
    <lineage>
        <taxon>Bacteria</taxon>
        <taxon>Bacillati</taxon>
        <taxon>Bacillota</taxon>
        <taxon>Bacilli</taxon>
        <taxon>Lactobacillales</taxon>
        <taxon>Carnobacteriaceae</taxon>
        <taxon>Carnobacterium</taxon>
    </lineage>
</organism>
<dbReference type="GO" id="GO:0016887">
    <property type="term" value="F:ATP hydrolysis activity"/>
    <property type="evidence" value="ECO:0007669"/>
    <property type="project" value="InterPro"/>
</dbReference>
<dbReference type="EMBL" id="JAVBVO010000004">
    <property type="protein sequence ID" value="MDZ5759941.1"/>
    <property type="molecule type" value="Genomic_DNA"/>
</dbReference>
<keyword evidence="3" id="KW-1003">Cell membrane</keyword>
<evidence type="ECO:0000256" key="10">
    <source>
        <dbReference type="ARBA" id="ARBA00038388"/>
    </source>
</evidence>
<evidence type="ECO:0000256" key="12">
    <source>
        <dbReference type="SAM" id="Phobius"/>
    </source>
</evidence>
<evidence type="ECO:0000256" key="8">
    <source>
        <dbReference type="ARBA" id="ARBA00022989"/>
    </source>
</evidence>
<dbReference type="GO" id="GO:0005886">
    <property type="term" value="C:plasma membrane"/>
    <property type="evidence" value="ECO:0007669"/>
    <property type="project" value="UniProtKB-SubCell"/>
</dbReference>
<evidence type="ECO:0000313" key="15">
    <source>
        <dbReference type="Proteomes" id="UP001290462"/>
    </source>
</evidence>
<keyword evidence="4 12" id="KW-0812">Transmembrane</keyword>
<accession>A0AAW9K2E0</accession>
<dbReference type="InterPro" id="IPR017911">
    <property type="entry name" value="MacB-like_ATP-bd"/>
</dbReference>
<dbReference type="GO" id="GO:0098796">
    <property type="term" value="C:membrane protein complex"/>
    <property type="evidence" value="ECO:0007669"/>
    <property type="project" value="UniProtKB-ARBA"/>
</dbReference>
<feature type="transmembrane region" description="Helical" evidence="12">
    <location>
        <begin position="262"/>
        <end position="281"/>
    </location>
</feature>
<dbReference type="GO" id="GO:0022857">
    <property type="term" value="F:transmembrane transporter activity"/>
    <property type="evidence" value="ECO:0007669"/>
    <property type="project" value="UniProtKB-ARBA"/>
</dbReference>
<dbReference type="GO" id="GO:0006865">
    <property type="term" value="P:amino acid transport"/>
    <property type="evidence" value="ECO:0007669"/>
    <property type="project" value="UniProtKB-KW"/>
</dbReference>
<dbReference type="PROSITE" id="PS00211">
    <property type="entry name" value="ABC_TRANSPORTER_1"/>
    <property type="match status" value="1"/>
</dbReference>
<evidence type="ECO:0000256" key="4">
    <source>
        <dbReference type="ARBA" id="ARBA00022692"/>
    </source>
</evidence>